<proteinExistence type="predicted"/>
<dbReference type="GO" id="GO:0005524">
    <property type="term" value="F:ATP binding"/>
    <property type="evidence" value="ECO:0007669"/>
    <property type="project" value="UniProtKB-KW"/>
</dbReference>
<feature type="transmembrane region" description="Helical" evidence="6">
    <location>
        <begin position="105"/>
        <end position="128"/>
    </location>
</feature>
<evidence type="ECO:0000256" key="2">
    <source>
        <dbReference type="ARBA" id="ARBA00022448"/>
    </source>
</evidence>
<feature type="domain" description="ABC-2 type transporter transmembrane" evidence="7">
    <location>
        <begin position="87"/>
        <end position="299"/>
    </location>
</feature>
<comment type="subcellular location">
    <subcellularLocation>
        <location evidence="1">Membrane</location>
        <topology evidence="1">Multi-pass membrane protein</topology>
    </subcellularLocation>
</comment>
<evidence type="ECO:0000256" key="1">
    <source>
        <dbReference type="ARBA" id="ARBA00004141"/>
    </source>
</evidence>
<dbReference type="PANTHER" id="PTHR48041">
    <property type="entry name" value="ABC TRANSPORTER G FAMILY MEMBER 28"/>
    <property type="match status" value="1"/>
</dbReference>
<organism evidence="8">
    <name type="scientific">Tetraselmis sp. GSL018</name>
    <dbReference type="NCBI Taxonomy" id="582737"/>
    <lineage>
        <taxon>Eukaryota</taxon>
        <taxon>Viridiplantae</taxon>
        <taxon>Chlorophyta</taxon>
        <taxon>core chlorophytes</taxon>
        <taxon>Chlorodendrophyceae</taxon>
        <taxon>Chlorodendrales</taxon>
        <taxon>Chlorodendraceae</taxon>
        <taxon>Tetraselmis</taxon>
    </lineage>
</organism>
<accession>A0A061QS37</accession>
<reference evidence="8" key="1">
    <citation type="submission" date="2014-05" db="EMBL/GenBank/DDBJ databases">
        <title>The transcriptome of the halophilic microalga Tetraselmis sp. GSL018 isolated from the Great Salt Lake, Utah.</title>
        <authorList>
            <person name="Jinkerson R.E."/>
            <person name="D'Adamo S."/>
            <person name="Posewitz M.C."/>
        </authorList>
    </citation>
    <scope>NUCLEOTIDE SEQUENCE</scope>
    <source>
        <strain evidence="8">GSL018</strain>
    </source>
</reference>
<evidence type="ECO:0000313" key="8">
    <source>
        <dbReference type="EMBL" id="JAC63482.1"/>
    </source>
</evidence>
<feature type="transmembrane region" description="Helical" evidence="6">
    <location>
        <begin position="140"/>
        <end position="161"/>
    </location>
</feature>
<keyword evidence="8" id="KW-0067">ATP-binding</keyword>
<evidence type="ECO:0000259" key="7">
    <source>
        <dbReference type="Pfam" id="PF01061"/>
    </source>
</evidence>
<feature type="transmembrane region" description="Helical" evidence="6">
    <location>
        <begin position="248"/>
        <end position="268"/>
    </location>
</feature>
<feature type="transmembrane region" description="Helical" evidence="6">
    <location>
        <begin position="222"/>
        <end position="241"/>
    </location>
</feature>
<feature type="transmembrane region" description="Helical" evidence="6">
    <location>
        <begin position="182"/>
        <end position="210"/>
    </location>
</feature>
<dbReference type="PANTHER" id="PTHR48041:SF2">
    <property type="entry name" value="ATP-DEPENDENT PERMEASE-RELATED"/>
    <property type="match status" value="1"/>
</dbReference>
<evidence type="ECO:0000256" key="5">
    <source>
        <dbReference type="ARBA" id="ARBA00023136"/>
    </source>
</evidence>
<sequence>MASAAAFFEGLGYASPSPSVHIIDHMLDVAIRSPAEEVTAITEAFTSSDARREDAAVLLRTQYDDAMTCIHNSRSHWLLKYEASPWTQLKILSERQLRTTFRHPALIGLNFGATGFVAVLLGSIYYQTGIDSTGALQNRFGALFFIIIFQALMSLSSLPLWEQDRVLFHRERLAGAYSTGPYFLSVVLYDLLALRCLPPLLFVLITYGLVGLRQSAQAVARFGVVLVLSNIAGATVNMWIGAALDSTAVANAVGSIYCLCSILLSGFLRSNHGMPAVLQSISQLSFLSHSFEALLISEFGFGATGFRFTLHTPGNHDAATEVGIDVSGHEVLDTFGFPRNQTLLGYRCNRSSNTIHSSCFFFQDIARLFVLCCLQLLGTYLTLKLKARRTQ</sequence>
<keyword evidence="8" id="KW-0547">Nucleotide-binding</keyword>
<dbReference type="AlphaFoldDB" id="A0A061QS37"/>
<name>A0A061QS37_9CHLO</name>
<keyword evidence="5 6" id="KW-0472">Membrane</keyword>
<dbReference type="InterPro" id="IPR013525">
    <property type="entry name" value="ABC2_TM"/>
</dbReference>
<keyword evidence="4 6" id="KW-1133">Transmembrane helix</keyword>
<dbReference type="GO" id="GO:0016020">
    <property type="term" value="C:membrane"/>
    <property type="evidence" value="ECO:0007669"/>
    <property type="project" value="UniProtKB-SubCell"/>
</dbReference>
<dbReference type="GO" id="GO:0140359">
    <property type="term" value="F:ABC-type transporter activity"/>
    <property type="evidence" value="ECO:0007669"/>
    <property type="project" value="InterPro"/>
</dbReference>
<gene>
    <name evidence="8" type="ORF">TSPGSL018_20533</name>
</gene>
<dbReference type="EMBL" id="GBEZ01023404">
    <property type="protein sequence ID" value="JAC63482.1"/>
    <property type="molecule type" value="Transcribed_RNA"/>
</dbReference>
<keyword evidence="2" id="KW-0813">Transport</keyword>
<evidence type="ECO:0000256" key="4">
    <source>
        <dbReference type="ARBA" id="ARBA00022989"/>
    </source>
</evidence>
<evidence type="ECO:0000256" key="3">
    <source>
        <dbReference type="ARBA" id="ARBA00022692"/>
    </source>
</evidence>
<protein>
    <submittedName>
        <fullName evidence="8">Atp-binding cassette sub-family g member 2-like</fullName>
    </submittedName>
</protein>
<dbReference type="Pfam" id="PF01061">
    <property type="entry name" value="ABC2_membrane"/>
    <property type="match status" value="1"/>
</dbReference>
<dbReference type="InterPro" id="IPR050352">
    <property type="entry name" value="ABCG_transporters"/>
</dbReference>
<evidence type="ECO:0000256" key="6">
    <source>
        <dbReference type="SAM" id="Phobius"/>
    </source>
</evidence>
<keyword evidence="3 6" id="KW-0812">Transmembrane</keyword>